<keyword evidence="8 12" id="KW-0798">TonB box</keyword>
<keyword evidence="6" id="KW-0408">Iron</keyword>
<name>A0A7Y0GA63_9SPHN</name>
<feature type="domain" description="TonB-dependent receptor plug" evidence="15">
    <location>
        <begin position="58"/>
        <end position="165"/>
    </location>
</feature>
<evidence type="ECO:0000256" key="10">
    <source>
        <dbReference type="ARBA" id="ARBA00023237"/>
    </source>
</evidence>
<comment type="subcellular location">
    <subcellularLocation>
        <location evidence="1 11">Cell outer membrane</location>
        <topology evidence="1 11">Multi-pass membrane protein</topology>
    </subcellularLocation>
</comment>
<dbReference type="Proteomes" id="UP000583556">
    <property type="component" value="Unassembled WGS sequence"/>
</dbReference>
<evidence type="ECO:0000256" key="9">
    <source>
        <dbReference type="ARBA" id="ARBA00023136"/>
    </source>
</evidence>
<gene>
    <name evidence="16" type="ORF">HHL27_07785</name>
</gene>
<feature type="domain" description="TonB-dependent receptor-like beta-barrel" evidence="14">
    <location>
        <begin position="220"/>
        <end position="787"/>
    </location>
</feature>
<keyword evidence="17" id="KW-1185">Reference proteome</keyword>
<dbReference type="InterPro" id="IPR012910">
    <property type="entry name" value="Plug_dom"/>
</dbReference>
<comment type="similarity">
    <text evidence="11 12">Belongs to the TonB-dependent receptor family.</text>
</comment>
<dbReference type="PANTHER" id="PTHR32552">
    <property type="entry name" value="FERRICHROME IRON RECEPTOR-RELATED"/>
    <property type="match status" value="1"/>
</dbReference>
<keyword evidence="10 11" id="KW-0998">Cell outer membrane</keyword>
<evidence type="ECO:0000256" key="12">
    <source>
        <dbReference type="RuleBase" id="RU003357"/>
    </source>
</evidence>
<keyword evidence="3 11" id="KW-1134">Transmembrane beta strand</keyword>
<dbReference type="Pfam" id="PF00593">
    <property type="entry name" value="TonB_dep_Rec_b-barrel"/>
    <property type="match status" value="1"/>
</dbReference>
<evidence type="ECO:0000256" key="7">
    <source>
        <dbReference type="ARBA" id="ARBA00023065"/>
    </source>
</evidence>
<evidence type="ECO:0000256" key="2">
    <source>
        <dbReference type="ARBA" id="ARBA00022448"/>
    </source>
</evidence>
<dbReference type="RefSeq" id="WP_169492769.1">
    <property type="nucleotide sequence ID" value="NZ_JABBGM010000002.1"/>
</dbReference>
<evidence type="ECO:0000256" key="8">
    <source>
        <dbReference type="ARBA" id="ARBA00023077"/>
    </source>
</evidence>
<dbReference type="PANTHER" id="PTHR32552:SF81">
    <property type="entry name" value="TONB-DEPENDENT OUTER MEMBRANE RECEPTOR"/>
    <property type="match status" value="1"/>
</dbReference>
<accession>A0A7Y0GA63</accession>
<evidence type="ECO:0000256" key="3">
    <source>
        <dbReference type="ARBA" id="ARBA00022452"/>
    </source>
</evidence>
<keyword evidence="7" id="KW-0406">Ion transport</keyword>
<evidence type="ECO:0000259" key="15">
    <source>
        <dbReference type="Pfam" id="PF07715"/>
    </source>
</evidence>
<evidence type="ECO:0000256" key="6">
    <source>
        <dbReference type="ARBA" id="ARBA00023004"/>
    </source>
</evidence>
<dbReference type="GO" id="GO:0006826">
    <property type="term" value="P:iron ion transport"/>
    <property type="evidence" value="ECO:0007669"/>
    <property type="project" value="UniProtKB-KW"/>
</dbReference>
<evidence type="ECO:0000256" key="1">
    <source>
        <dbReference type="ARBA" id="ARBA00004571"/>
    </source>
</evidence>
<sequence length="822" mass="87961">MRTVLLASTALIMSSVSAHAAQAQAQGQPAAGPEASATADSGIGEIIVTAQRREESLQKAGLAIDAVKGSDLLERGIANAGEMTKAVPSLSIPLPGGNVASIFIRGVGNITTSSYNDPAVTPSYDGVVLGRGGGLLGAAFYDLSRVEVLKGPQGILYGRNATGGAVNIIPARPEIGKNSMGFNVAFGNYDAVDADAHVNLGVSENSALRLGAAYSTRDGYNRDGTDDVKRGSLRAQFLVEPSSDLSIRVGADYTHLGGRGAGGTYIGGFIPGASGYTFVPSGLDASEGFNTPNANAFRQQNLGAPAFGFLSAMNRDQSQDSTYWGVNAEFNWKTSLGKVTVIPAYRESVDHSFFYGPAFNIANTNEKAKQASLEARLAGSAGMFDYVLGAFYYNEKINALNQYNQEFVLPLQAYKQKTESYAAFGQLTAHVTDSFRLIGGARYTHDKKSIDGLINNFITFCGGLPPALLTPPASFGAGCAVPGNMPHFPNFLTTGDTINWLVSNGWIAANSTDQPGYQVFPLNNGVGAILKTYNPVVDTQGYSRVTWKASAEYDVTPDNLLYATVETGYRAGGLQMTESKTTYKPEFITAYTIGSKNRFFNNRVQLNLEGFIWKYRDQQITYFTVDTSGTLISSNENAGKATIKGFDVDLVVKPMATTTLSAKVQYLDSKYDDLHLFTAAPRDNFGCPFTLTGAVAGGAPVKDFNCSGNPLLFSPKWTVNLGAEQVVPLSDALELVANVDTAWRDSQWGAFEYLDFERIPAYWTTDASLTLRKPGGAWSLTGYVRNIENKRRNLAPQASPLGVAVGHFSAPRTYGLRLSGNF</sequence>
<evidence type="ECO:0000256" key="13">
    <source>
        <dbReference type="SAM" id="SignalP"/>
    </source>
</evidence>
<feature type="chain" id="PRO_5031116913" evidence="13">
    <location>
        <begin position="21"/>
        <end position="822"/>
    </location>
</feature>
<dbReference type="GO" id="GO:0009279">
    <property type="term" value="C:cell outer membrane"/>
    <property type="evidence" value="ECO:0007669"/>
    <property type="project" value="UniProtKB-SubCell"/>
</dbReference>
<keyword evidence="4" id="KW-0410">Iron transport</keyword>
<keyword evidence="5 11" id="KW-0812">Transmembrane</keyword>
<evidence type="ECO:0000256" key="11">
    <source>
        <dbReference type="PROSITE-ProRule" id="PRU01360"/>
    </source>
</evidence>
<dbReference type="PROSITE" id="PS52016">
    <property type="entry name" value="TONB_DEPENDENT_REC_3"/>
    <property type="match status" value="1"/>
</dbReference>
<dbReference type="Pfam" id="PF07715">
    <property type="entry name" value="Plug"/>
    <property type="match status" value="1"/>
</dbReference>
<comment type="caution">
    <text evidence="16">The sequence shown here is derived from an EMBL/GenBank/DDBJ whole genome shotgun (WGS) entry which is preliminary data.</text>
</comment>
<evidence type="ECO:0000256" key="5">
    <source>
        <dbReference type="ARBA" id="ARBA00022692"/>
    </source>
</evidence>
<proteinExistence type="inferred from homology"/>
<dbReference type="InterPro" id="IPR036942">
    <property type="entry name" value="Beta-barrel_TonB_sf"/>
</dbReference>
<reference evidence="16 17" key="1">
    <citation type="submission" date="2020-04" db="EMBL/GenBank/DDBJ databases">
        <title>Novosphingobium sp. TW-4 isolated from soil.</title>
        <authorList>
            <person name="Dahal R.H."/>
            <person name="Chaudhary D.K."/>
        </authorList>
    </citation>
    <scope>NUCLEOTIDE SEQUENCE [LARGE SCALE GENOMIC DNA]</scope>
    <source>
        <strain evidence="16 17">TW-4</strain>
    </source>
</reference>
<keyword evidence="2 11" id="KW-0813">Transport</keyword>
<dbReference type="InterPro" id="IPR039426">
    <property type="entry name" value="TonB-dep_rcpt-like"/>
</dbReference>
<evidence type="ECO:0000259" key="14">
    <source>
        <dbReference type="Pfam" id="PF00593"/>
    </source>
</evidence>
<evidence type="ECO:0000256" key="4">
    <source>
        <dbReference type="ARBA" id="ARBA00022496"/>
    </source>
</evidence>
<evidence type="ECO:0000313" key="17">
    <source>
        <dbReference type="Proteomes" id="UP000583556"/>
    </source>
</evidence>
<dbReference type="AlphaFoldDB" id="A0A7Y0GA63"/>
<feature type="signal peptide" evidence="13">
    <location>
        <begin position="1"/>
        <end position="20"/>
    </location>
</feature>
<keyword evidence="13" id="KW-0732">Signal</keyword>
<dbReference type="Gene3D" id="2.40.170.20">
    <property type="entry name" value="TonB-dependent receptor, beta-barrel domain"/>
    <property type="match status" value="2"/>
</dbReference>
<protein>
    <submittedName>
        <fullName evidence="16">TonB-dependent receptor</fullName>
    </submittedName>
</protein>
<evidence type="ECO:0000313" key="16">
    <source>
        <dbReference type="EMBL" id="NML93564.1"/>
    </source>
</evidence>
<keyword evidence="9 11" id="KW-0472">Membrane</keyword>
<dbReference type="InterPro" id="IPR000531">
    <property type="entry name" value="Beta-barrel_TonB"/>
</dbReference>
<dbReference type="EMBL" id="JABBGM010000002">
    <property type="protein sequence ID" value="NML93564.1"/>
    <property type="molecule type" value="Genomic_DNA"/>
</dbReference>
<keyword evidence="16" id="KW-0675">Receptor</keyword>
<dbReference type="SUPFAM" id="SSF56935">
    <property type="entry name" value="Porins"/>
    <property type="match status" value="1"/>
</dbReference>
<organism evidence="16 17">
    <name type="scientific">Novosphingobium olei</name>
    <dbReference type="NCBI Taxonomy" id="2728851"/>
    <lineage>
        <taxon>Bacteria</taxon>
        <taxon>Pseudomonadati</taxon>
        <taxon>Pseudomonadota</taxon>
        <taxon>Alphaproteobacteria</taxon>
        <taxon>Sphingomonadales</taxon>
        <taxon>Sphingomonadaceae</taxon>
        <taxon>Novosphingobium</taxon>
    </lineage>
</organism>